<dbReference type="OMA" id="NCYFVYK"/>
<feature type="transmembrane region" description="Helical" evidence="6">
    <location>
        <begin position="37"/>
        <end position="59"/>
    </location>
</feature>
<dbReference type="EMBL" id="NSLJ01000010">
    <property type="protein sequence ID" value="PDP44073.1"/>
    <property type="molecule type" value="Genomic_DNA"/>
</dbReference>
<keyword evidence="5 6" id="KW-0472">Membrane</keyword>
<comment type="subcellular location">
    <subcellularLocation>
        <location evidence="1">Membrane</location>
        <topology evidence="1">Multi-pass membrane protein</topology>
    </subcellularLocation>
</comment>
<evidence type="ECO:0000259" key="7">
    <source>
        <dbReference type="Pfam" id="PF04138"/>
    </source>
</evidence>
<evidence type="ECO:0000313" key="10">
    <source>
        <dbReference type="Proteomes" id="UP000182057"/>
    </source>
</evidence>
<reference evidence="9 10" key="1">
    <citation type="submission" date="2016-09" db="EMBL/GenBank/DDBJ databases">
        <authorList>
            <person name="Capua I."/>
            <person name="De Benedictis P."/>
            <person name="Joannis T."/>
            <person name="Lombin L.H."/>
            <person name="Cattoli G."/>
        </authorList>
    </citation>
    <scope>NUCLEOTIDE SEQUENCE [LARGE SCALE GENOMIC DNA]</scope>
    <source>
        <strain evidence="9 10">UB20</strain>
    </source>
</reference>
<dbReference type="Pfam" id="PF04138">
    <property type="entry name" value="GtrA_DPMS_TM"/>
    <property type="match status" value="1"/>
</dbReference>
<dbReference type="AlphaFoldDB" id="A0A1D3ULB6"/>
<comment type="similarity">
    <text evidence="2">Belongs to the GtrA family.</text>
</comment>
<dbReference type="InterPro" id="IPR007267">
    <property type="entry name" value="GtrA_DPMS_TM"/>
</dbReference>
<feature type="transmembrane region" description="Helical" evidence="6">
    <location>
        <begin position="100"/>
        <end position="121"/>
    </location>
</feature>
<dbReference type="EMBL" id="FMMM01000048">
    <property type="protein sequence ID" value="SCQ20939.1"/>
    <property type="molecule type" value="Genomic_DNA"/>
</dbReference>
<name>A0A1D3ULB6_TANFO</name>
<keyword evidence="4 6" id="KW-1133">Transmembrane helix</keyword>
<keyword evidence="3 6" id="KW-0812">Transmembrane</keyword>
<accession>A0A1D3ULB6</accession>
<sequence>MKISTQQKEFIKFCIVGGVATGIHYGIYLLLNRAMNTTLAFTIGYIVSFLANFVLSNYFTFKTRPSAKKGFGFAMSHFINYLLQVGLLNLFIHIGMPKNLAPVPVYGITVPVNFILVRTVLKSKKL</sequence>
<dbReference type="PANTHER" id="PTHR38459:SF1">
    <property type="entry name" value="PROPHAGE BACTOPRENOL-LINKED GLUCOSE TRANSLOCASE HOMOLOG"/>
    <property type="match status" value="1"/>
</dbReference>
<evidence type="ECO:0000256" key="1">
    <source>
        <dbReference type="ARBA" id="ARBA00004141"/>
    </source>
</evidence>
<dbReference type="InterPro" id="IPR051401">
    <property type="entry name" value="GtrA_CellWall_Glycosyl"/>
</dbReference>
<dbReference type="GeneID" id="34758600"/>
<feature type="transmembrane region" description="Helical" evidence="6">
    <location>
        <begin position="71"/>
        <end position="94"/>
    </location>
</feature>
<reference evidence="8 11" key="2">
    <citation type="submission" date="2017-09" db="EMBL/GenBank/DDBJ databases">
        <title>Phase variable restriction modification systems are present in the genome sequences of periodontal pathogens Prevotella intermedia, Tannerella forsythia and Porphyromonas gingivalis.</title>
        <authorList>
            <person name="Haigh R.D."/>
            <person name="Crawford L."/>
            <person name="Ralph J."/>
            <person name="Wanford J."/>
            <person name="Vartoukian S.R."/>
            <person name="Hijazib K."/>
            <person name="Wade W."/>
            <person name="Oggioni M.R."/>
        </authorList>
    </citation>
    <scope>NUCLEOTIDE SEQUENCE [LARGE SCALE GENOMIC DNA]</scope>
    <source>
        <strain evidence="8 11">WW11663</strain>
    </source>
</reference>
<dbReference type="Proteomes" id="UP000219259">
    <property type="component" value="Unassembled WGS sequence"/>
</dbReference>
<evidence type="ECO:0000313" key="9">
    <source>
        <dbReference type="EMBL" id="SCQ20939.1"/>
    </source>
</evidence>
<organism evidence="9 10">
    <name type="scientific">Tannerella forsythia</name>
    <name type="common">Bacteroides forsythus</name>
    <dbReference type="NCBI Taxonomy" id="28112"/>
    <lineage>
        <taxon>Bacteria</taxon>
        <taxon>Pseudomonadati</taxon>
        <taxon>Bacteroidota</taxon>
        <taxon>Bacteroidia</taxon>
        <taxon>Bacteroidales</taxon>
        <taxon>Tannerellaceae</taxon>
        <taxon>Tannerella</taxon>
    </lineage>
</organism>
<evidence type="ECO:0000256" key="6">
    <source>
        <dbReference type="SAM" id="Phobius"/>
    </source>
</evidence>
<evidence type="ECO:0000256" key="4">
    <source>
        <dbReference type="ARBA" id="ARBA00022989"/>
    </source>
</evidence>
<dbReference type="Proteomes" id="UP000182057">
    <property type="component" value="Unassembled WGS sequence"/>
</dbReference>
<dbReference type="PANTHER" id="PTHR38459">
    <property type="entry name" value="PROPHAGE BACTOPRENOL-LINKED GLUCOSE TRANSLOCASE HOMOLOG"/>
    <property type="match status" value="1"/>
</dbReference>
<proteinExistence type="inferred from homology"/>
<evidence type="ECO:0000256" key="3">
    <source>
        <dbReference type="ARBA" id="ARBA00022692"/>
    </source>
</evidence>
<evidence type="ECO:0000256" key="2">
    <source>
        <dbReference type="ARBA" id="ARBA00009399"/>
    </source>
</evidence>
<dbReference type="GO" id="GO:0000271">
    <property type="term" value="P:polysaccharide biosynthetic process"/>
    <property type="evidence" value="ECO:0007669"/>
    <property type="project" value="InterPro"/>
</dbReference>
<dbReference type="GO" id="GO:0005886">
    <property type="term" value="C:plasma membrane"/>
    <property type="evidence" value="ECO:0007669"/>
    <property type="project" value="TreeGrafter"/>
</dbReference>
<evidence type="ECO:0000256" key="5">
    <source>
        <dbReference type="ARBA" id="ARBA00023136"/>
    </source>
</evidence>
<gene>
    <name evidence="8" type="ORF">CLI86_05220</name>
    <name evidence="9" type="ORF">TFUB20_01194</name>
</gene>
<evidence type="ECO:0000313" key="11">
    <source>
        <dbReference type="Proteomes" id="UP000219259"/>
    </source>
</evidence>
<evidence type="ECO:0000313" key="8">
    <source>
        <dbReference type="EMBL" id="PDP44073.1"/>
    </source>
</evidence>
<feature type="transmembrane region" description="Helical" evidence="6">
    <location>
        <begin position="12"/>
        <end position="31"/>
    </location>
</feature>
<protein>
    <submittedName>
        <fullName evidence="8">GtrA family protein</fullName>
    </submittedName>
    <submittedName>
        <fullName evidence="9">GtrA-like protein</fullName>
    </submittedName>
</protein>
<dbReference type="OrthoDB" id="1494129at2"/>
<feature type="domain" description="GtrA/DPMS transmembrane" evidence="7">
    <location>
        <begin position="12"/>
        <end position="119"/>
    </location>
</feature>
<dbReference type="RefSeq" id="WP_014224762.1">
    <property type="nucleotide sequence ID" value="NZ_CAJPTF010000028.1"/>
</dbReference>